<dbReference type="PANTHER" id="PTHR33990">
    <property type="entry name" value="PROTEIN YJDN-RELATED"/>
    <property type="match status" value="1"/>
</dbReference>
<protein>
    <submittedName>
        <fullName evidence="2">VOC family protein</fullName>
    </submittedName>
</protein>
<dbReference type="EMBL" id="JBBYHR010000003">
    <property type="protein sequence ID" value="MEL1243791.1"/>
    <property type="molecule type" value="Genomic_DNA"/>
</dbReference>
<evidence type="ECO:0000313" key="2">
    <source>
        <dbReference type="EMBL" id="MEL1243791.1"/>
    </source>
</evidence>
<evidence type="ECO:0000313" key="3">
    <source>
        <dbReference type="Proteomes" id="UP001464555"/>
    </source>
</evidence>
<organism evidence="2 3">
    <name type="scientific">Flavobacterium arundinis</name>
    <dbReference type="NCBI Taxonomy" id="3139143"/>
    <lineage>
        <taxon>Bacteria</taxon>
        <taxon>Pseudomonadati</taxon>
        <taxon>Bacteroidota</taxon>
        <taxon>Flavobacteriia</taxon>
        <taxon>Flavobacteriales</taxon>
        <taxon>Flavobacteriaceae</taxon>
        <taxon>Flavobacterium</taxon>
    </lineage>
</organism>
<name>A0ABU9HUX1_9FLAO</name>
<dbReference type="InterPro" id="IPR029068">
    <property type="entry name" value="Glyas_Bleomycin-R_OHBP_Dase"/>
</dbReference>
<dbReference type="PIRSF" id="PIRSF021700">
    <property type="entry name" value="3_dmu_93_MTrfase"/>
    <property type="match status" value="1"/>
</dbReference>
<reference evidence="2 3" key="1">
    <citation type="submission" date="2024-04" db="EMBL/GenBank/DDBJ databases">
        <title>Flavobacterium sp. DGU11 16S ribosomal RNA gene Genome sequencing and assembly.</title>
        <authorList>
            <person name="Park S."/>
        </authorList>
    </citation>
    <scope>NUCLEOTIDE SEQUENCE [LARGE SCALE GENOMIC DNA]</scope>
    <source>
        <strain evidence="2 3">DGU11</strain>
    </source>
</reference>
<gene>
    <name evidence="2" type="ORF">AAEO56_05915</name>
</gene>
<evidence type="ECO:0000259" key="1">
    <source>
        <dbReference type="Pfam" id="PF06983"/>
    </source>
</evidence>
<dbReference type="Proteomes" id="UP001464555">
    <property type="component" value="Unassembled WGS sequence"/>
</dbReference>
<dbReference type="RefSeq" id="WP_341696110.1">
    <property type="nucleotide sequence ID" value="NZ_JBBYHR010000003.1"/>
</dbReference>
<proteinExistence type="predicted"/>
<dbReference type="Pfam" id="PF06983">
    <property type="entry name" value="3-dmu-9_3-mt"/>
    <property type="match status" value="1"/>
</dbReference>
<dbReference type="PANTHER" id="PTHR33990:SF2">
    <property type="entry name" value="PHNB-LIKE DOMAIN-CONTAINING PROTEIN"/>
    <property type="match status" value="1"/>
</dbReference>
<keyword evidence="3" id="KW-1185">Reference proteome</keyword>
<feature type="domain" description="PhnB-like" evidence="1">
    <location>
        <begin position="2"/>
        <end position="111"/>
    </location>
</feature>
<dbReference type="CDD" id="cd06588">
    <property type="entry name" value="PhnB_like"/>
    <property type="match status" value="1"/>
</dbReference>
<dbReference type="InterPro" id="IPR009725">
    <property type="entry name" value="3_dmu_93_MTrfase"/>
</dbReference>
<dbReference type="InterPro" id="IPR028973">
    <property type="entry name" value="PhnB-like"/>
</dbReference>
<dbReference type="Gene3D" id="3.10.180.10">
    <property type="entry name" value="2,3-Dihydroxybiphenyl 1,2-Dioxygenase, domain 1"/>
    <property type="match status" value="1"/>
</dbReference>
<dbReference type="SUPFAM" id="SSF54593">
    <property type="entry name" value="Glyoxalase/Bleomycin resistance protein/Dihydroxybiphenyl dioxygenase"/>
    <property type="match status" value="1"/>
</dbReference>
<accession>A0ABU9HUX1</accession>
<sequence length="150" mass="17109">MQKIMPFLWLDANLQEVIEYYTSIFKNSKVTSIHKMPDGSFMTASIEIEGQPFMLLNGGTHFKFNESISFFVRCETQQEVDHYWNSLTANGGEESMCGWLKDKYGLSWQIIPTVLLDLMSAGGEGGQRVMQAMMKMRKIEIATIEEAYNG</sequence>
<comment type="caution">
    <text evidence="2">The sequence shown here is derived from an EMBL/GenBank/DDBJ whole genome shotgun (WGS) entry which is preliminary data.</text>
</comment>